<protein>
    <recommendedName>
        <fullName evidence="1">AFP-like domain-containing protein</fullName>
    </recommendedName>
</protein>
<dbReference type="AlphaFoldDB" id="A0A0B5AVT7"/>
<sequence length="351" mass="39640">MLIDQFDLRNKVFIIAEMSANHGHDINIAKETMKAAKEAGADAIKMQTYTPDTITIDCDNEYFQVKQGTIWDGRTLYDLYREAYTPWEWHEELMNYAKELNIICFSSPFDPTAVDLLEGLNVPAYKIASFEITDLPLIEYVASKQKPIILSTGIATMSEIDEAVETCRKAGNDQIILLKCTSAYPAKIEDANLKTMQNLKETFNVEVGLSDHTIGITVPVVSVALGARVIEKHFILDKKIGGPDASFSLDPSEFKQLVESVREAEKAIGSVDYEMTDKKKKSREFSRSLFVVKDIKKGEIFTKENVKSIRPGYGIKPKHLYEVMGSTAYMDINKGTPVKWEHVKKLYNKEN</sequence>
<dbReference type="InterPro" id="IPR057736">
    <property type="entry name" value="SAF_PseI/NeuA/NeuB"/>
</dbReference>
<dbReference type="Proteomes" id="UP000031449">
    <property type="component" value="Chromosome"/>
</dbReference>
<dbReference type="InterPro" id="IPR013132">
    <property type="entry name" value="PseI/NeuA/B-like_N"/>
</dbReference>
<accession>A0A0B5AVT7</accession>
<dbReference type="Pfam" id="PF08666">
    <property type="entry name" value="SAF"/>
    <property type="match status" value="1"/>
</dbReference>
<dbReference type="CDD" id="cd11615">
    <property type="entry name" value="SAF_NeuB_like"/>
    <property type="match status" value="1"/>
</dbReference>
<dbReference type="Gene3D" id="3.90.1210.10">
    <property type="entry name" value="Antifreeze-like/N-acetylneuraminic acid synthase C-terminal domain"/>
    <property type="match status" value="1"/>
</dbReference>
<organism evidence="2 3">
    <name type="scientific">Jeotgalibacillus malaysiensis</name>
    <dbReference type="NCBI Taxonomy" id="1508404"/>
    <lineage>
        <taxon>Bacteria</taxon>
        <taxon>Bacillati</taxon>
        <taxon>Bacillota</taxon>
        <taxon>Bacilli</taxon>
        <taxon>Bacillales</taxon>
        <taxon>Caryophanaceae</taxon>
        <taxon>Jeotgalibacillus</taxon>
    </lineage>
</organism>
<dbReference type="BioCyc" id="JESP1508404:G14D9-12098-MONOMER"/>
<name>A0A0B5AVT7_9BACL</name>
<dbReference type="Pfam" id="PF03102">
    <property type="entry name" value="NeuB"/>
    <property type="match status" value="1"/>
</dbReference>
<evidence type="ECO:0000313" key="2">
    <source>
        <dbReference type="EMBL" id="AJD92134.1"/>
    </source>
</evidence>
<reference evidence="2 3" key="1">
    <citation type="submission" date="2014-08" db="EMBL/GenBank/DDBJ databases">
        <title>Complete genome of a marine bacteria Jeotgalibacillus malaysiensis.</title>
        <authorList>
            <person name="Yaakop A.S."/>
            <person name="Chan K.-G."/>
            <person name="Goh K.M."/>
        </authorList>
    </citation>
    <scope>NUCLEOTIDE SEQUENCE [LARGE SCALE GENOMIC DNA]</scope>
    <source>
        <strain evidence="2 3">D5</strain>
    </source>
</reference>
<dbReference type="SUPFAM" id="SSF51569">
    <property type="entry name" value="Aldolase"/>
    <property type="match status" value="1"/>
</dbReference>
<dbReference type="InterPro" id="IPR013974">
    <property type="entry name" value="SAF"/>
</dbReference>
<dbReference type="HOGENOM" id="CLU_040465_0_1_9"/>
<dbReference type="EMBL" id="CP009416">
    <property type="protein sequence ID" value="AJD92134.1"/>
    <property type="molecule type" value="Genomic_DNA"/>
</dbReference>
<evidence type="ECO:0000259" key="1">
    <source>
        <dbReference type="PROSITE" id="PS50844"/>
    </source>
</evidence>
<dbReference type="Gene3D" id="3.20.20.70">
    <property type="entry name" value="Aldolase class I"/>
    <property type="match status" value="1"/>
</dbReference>
<dbReference type="SMART" id="SM00858">
    <property type="entry name" value="SAF"/>
    <property type="match status" value="1"/>
</dbReference>
<feature type="domain" description="AFP-like" evidence="1">
    <location>
        <begin position="288"/>
        <end position="346"/>
    </location>
</feature>
<dbReference type="InterPro" id="IPR020030">
    <property type="entry name" value="Pseudaminic_synth_PseI"/>
</dbReference>
<dbReference type="SUPFAM" id="SSF51269">
    <property type="entry name" value="AFP III-like domain"/>
    <property type="match status" value="1"/>
</dbReference>
<gene>
    <name evidence="2" type="ORF">JMA_28170</name>
</gene>
<dbReference type="PANTHER" id="PTHR42966:SF2">
    <property type="entry name" value="PSEUDAMINIC ACID SYNTHASE"/>
    <property type="match status" value="1"/>
</dbReference>
<evidence type="ECO:0000313" key="3">
    <source>
        <dbReference type="Proteomes" id="UP000031449"/>
    </source>
</evidence>
<dbReference type="GO" id="GO:0016051">
    <property type="term" value="P:carbohydrate biosynthetic process"/>
    <property type="evidence" value="ECO:0007669"/>
    <property type="project" value="InterPro"/>
</dbReference>
<dbReference type="InterPro" id="IPR036732">
    <property type="entry name" value="AFP_Neu5c_C_sf"/>
</dbReference>
<dbReference type="InterPro" id="IPR013785">
    <property type="entry name" value="Aldolase_TIM"/>
</dbReference>
<dbReference type="OrthoDB" id="9814210at2"/>
<dbReference type="NCBIfam" id="TIGR03586">
    <property type="entry name" value="PseI"/>
    <property type="match status" value="1"/>
</dbReference>
<dbReference type="PANTHER" id="PTHR42966">
    <property type="entry name" value="N-ACETYLNEURAMINATE SYNTHASE"/>
    <property type="match status" value="1"/>
</dbReference>
<dbReference type="PROSITE" id="PS50844">
    <property type="entry name" value="AFP_LIKE"/>
    <property type="match status" value="1"/>
</dbReference>
<proteinExistence type="predicted"/>
<dbReference type="KEGG" id="jeo:JMA_28170"/>
<keyword evidence="3" id="KW-1185">Reference proteome</keyword>
<dbReference type="InterPro" id="IPR051690">
    <property type="entry name" value="PseI-like"/>
</dbReference>
<dbReference type="STRING" id="1508404.JMA_28170"/>
<dbReference type="GO" id="GO:0047444">
    <property type="term" value="F:N-acylneuraminate-9-phosphate synthase activity"/>
    <property type="evidence" value="ECO:0007669"/>
    <property type="project" value="TreeGrafter"/>
</dbReference>
<dbReference type="InterPro" id="IPR006190">
    <property type="entry name" value="SAF_AFP_Neu5Ac"/>
</dbReference>